<dbReference type="EMBL" id="PUHY01000014">
    <property type="protein sequence ID" value="PQO30301.1"/>
    <property type="molecule type" value="Genomic_DNA"/>
</dbReference>
<dbReference type="RefSeq" id="WP_105332206.1">
    <property type="nucleotide sequence ID" value="NZ_PUHY01000014.1"/>
</dbReference>
<accession>A0A2S8FDP8</accession>
<gene>
    <name evidence="1" type="ORF">C5Y83_23325</name>
</gene>
<evidence type="ECO:0000313" key="2">
    <source>
        <dbReference type="Proteomes" id="UP000238322"/>
    </source>
</evidence>
<dbReference type="Proteomes" id="UP000238322">
    <property type="component" value="Unassembled WGS sequence"/>
</dbReference>
<comment type="caution">
    <text evidence="1">The sequence shown here is derived from an EMBL/GenBank/DDBJ whole genome shotgun (WGS) entry which is preliminary data.</text>
</comment>
<reference evidence="1 2" key="1">
    <citation type="submission" date="2018-02" db="EMBL/GenBank/DDBJ databases">
        <title>Comparative genomes isolates from brazilian mangrove.</title>
        <authorList>
            <person name="Araujo J.E."/>
            <person name="Taketani R.G."/>
            <person name="Silva M.C.P."/>
            <person name="Loureco M.V."/>
            <person name="Andreote F.D."/>
        </authorList>
    </citation>
    <scope>NUCLEOTIDE SEQUENCE [LARGE SCALE GENOMIC DNA]</scope>
    <source>
        <strain evidence="1 2">Hex-1 MGV</strain>
    </source>
</reference>
<proteinExistence type="predicted"/>
<protein>
    <submittedName>
        <fullName evidence="1">Uncharacterized protein</fullName>
    </submittedName>
</protein>
<name>A0A2S8FDP8_9BACT</name>
<sequence>MEFPTNLITLLNEAEWRDALRWWKSLSAEQQHECITLCETLSESWEPLEEMDDTDSMDTGQPLYDYMVNHEYRYVLYVDEATLTSSYRFVSEYLAPLGADYRHGKPGMVW</sequence>
<organism evidence="1 2">
    <name type="scientific">Blastopirellula marina</name>
    <dbReference type="NCBI Taxonomy" id="124"/>
    <lineage>
        <taxon>Bacteria</taxon>
        <taxon>Pseudomonadati</taxon>
        <taxon>Planctomycetota</taxon>
        <taxon>Planctomycetia</taxon>
        <taxon>Pirellulales</taxon>
        <taxon>Pirellulaceae</taxon>
        <taxon>Blastopirellula</taxon>
    </lineage>
</organism>
<dbReference type="AlphaFoldDB" id="A0A2S8FDP8"/>
<evidence type="ECO:0000313" key="1">
    <source>
        <dbReference type="EMBL" id="PQO30301.1"/>
    </source>
</evidence>